<organism evidence="2 3">
    <name type="scientific">Marinibaculum pumilum</name>
    <dbReference type="NCBI Taxonomy" id="1766165"/>
    <lineage>
        <taxon>Bacteria</taxon>
        <taxon>Pseudomonadati</taxon>
        <taxon>Pseudomonadota</taxon>
        <taxon>Alphaproteobacteria</taxon>
        <taxon>Rhodospirillales</taxon>
        <taxon>Rhodospirillaceae</taxon>
        <taxon>Marinibaculum</taxon>
    </lineage>
</organism>
<evidence type="ECO:0000313" key="3">
    <source>
        <dbReference type="Proteomes" id="UP001595528"/>
    </source>
</evidence>
<accession>A0ABV7L5R9</accession>
<reference evidence="3" key="1">
    <citation type="journal article" date="2019" name="Int. J. Syst. Evol. Microbiol.">
        <title>The Global Catalogue of Microorganisms (GCM) 10K type strain sequencing project: providing services to taxonomists for standard genome sequencing and annotation.</title>
        <authorList>
            <consortium name="The Broad Institute Genomics Platform"/>
            <consortium name="The Broad Institute Genome Sequencing Center for Infectious Disease"/>
            <person name="Wu L."/>
            <person name="Ma J."/>
        </authorList>
    </citation>
    <scope>NUCLEOTIDE SEQUENCE [LARGE SCALE GENOMIC DNA]</scope>
    <source>
        <strain evidence="3">KCTC 42964</strain>
    </source>
</reference>
<keyword evidence="3" id="KW-1185">Reference proteome</keyword>
<gene>
    <name evidence="2" type="ORF">ACFOGJ_21895</name>
</gene>
<feature type="compositionally biased region" description="Basic and acidic residues" evidence="1">
    <location>
        <begin position="501"/>
        <end position="515"/>
    </location>
</feature>
<evidence type="ECO:0000313" key="2">
    <source>
        <dbReference type="EMBL" id="MFC3229919.1"/>
    </source>
</evidence>
<dbReference type="Proteomes" id="UP001595528">
    <property type="component" value="Unassembled WGS sequence"/>
</dbReference>
<protein>
    <recommendedName>
        <fullName evidence="4">Tetratricopeptide repeat protein</fullName>
    </recommendedName>
</protein>
<name>A0ABV7L5R9_9PROT</name>
<feature type="region of interest" description="Disordered" evidence="1">
    <location>
        <begin position="498"/>
        <end position="530"/>
    </location>
</feature>
<sequence>MPDIPLCSNAPEPAVLLEAGDFYSLALSPEASSRDIALAGFLSGFTDELGPVLQHLPDPDAEVLLALGIYHWSQERTDEALATLDRIAPDDAQAARTERLRALLSREVTVLSFSGSPGGGAAPGESAMHALRKDTGPGLRLLTAGFQQADDLRLDISQELADQVRAVPPGRDPDLVLNIMEDCYLPASFDSLPAPKIALLADMHDHILRHSSHYQRHDLLLSLSHEQRDIARRMFDSRVLYMPFADYVFLDMSAAGGSAGKPITFSYGGSLLHFARTKKLRDLWPVVNRSLEEVVLLYQGRMPFESYAKLVAQSRYTASTFDFEDFVTQPRTFEYMRQGAGILQAAGRFMRLILTPLGVEIATLDGFCGREAMASGVAAPTADFGRGGLLHAAGLFQGRSSYAALAAAHGQRPGMAARPGRQALRATIGLCLLQTSRPDMMQEARPLPRRGPWCPSYSVPTDVVERMATTGLEASLACLEQPSDYNLALQLARRLLHHRNDHPGPEDGDSISRDGPDDETPQAPVSGWNRQRVANLRSQLSAEAVGKFPHCSPFVFDFYLSRLGASVPPLPSPDLRRLFLESADRHIAAETAFLRACRPQPLLDLGPVEGDHFIAIQFLASHYLGTYGRDGETEAAIDLSQRLRRQLLAYLHLLKGELLLQEGRHDEVICALWQSLKWSHNHPNVTLPVTRLLRTWQADRLCRYLSLPELVSKILSAMRDAPDLLRAAGLDLAYLCLQAGDRPLARDLCELWFRWVYRVVSVDGATVSPASTRRLQALRPLWPDWVVNRLEGRPGPTIALAEAFIDYGPLETVLRGALRG</sequence>
<proteinExistence type="predicted"/>
<dbReference type="EMBL" id="JBHRTR010000034">
    <property type="protein sequence ID" value="MFC3229919.1"/>
    <property type="molecule type" value="Genomic_DNA"/>
</dbReference>
<dbReference type="RefSeq" id="WP_379904579.1">
    <property type="nucleotide sequence ID" value="NZ_JBHRTR010000034.1"/>
</dbReference>
<comment type="caution">
    <text evidence="2">The sequence shown here is derived from an EMBL/GenBank/DDBJ whole genome shotgun (WGS) entry which is preliminary data.</text>
</comment>
<evidence type="ECO:0000256" key="1">
    <source>
        <dbReference type="SAM" id="MobiDB-lite"/>
    </source>
</evidence>
<evidence type="ECO:0008006" key="4">
    <source>
        <dbReference type="Google" id="ProtNLM"/>
    </source>
</evidence>